<dbReference type="Pfam" id="PF14534">
    <property type="entry name" value="DUF4440"/>
    <property type="match status" value="1"/>
</dbReference>
<evidence type="ECO:0000313" key="3">
    <source>
        <dbReference type="Proteomes" id="UP000615755"/>
    </source>
</evidence>
<dbReference type="EMBL" id="AQGV01000012">
    <property type="protein sequence ID" value="MBE0368123.1"/>
    <property type="molecule type" value="Genomic_DNA"/>
</dbReference>
<dbReference type="RefSeq" id="WP_192507448.1">
    <property type="nucleotide sequence ID" value="NZ_AQGV01000012.1"/>
</dbReference>
<sequence>MEHTLIQAVIDAEQQLRSAMVCSNIETLHDLLADELIFINHLGHRVSKQEDIALHQSGLLSITSIALSGMQVHAYGDCGLVHVNADITANYQGAESNGCFAFSRVWLKKGQKVQVISAQSTPVVA</sequence>
<comment type="caution">
    <text evidence="2">The sequence shown here is derived from an EMBL/GenBank/DDBJ whole genome shotgun (WGS) entry which is preliminary data.</text>
</comment>
<dbReference type="SUPFAM" id="SSF54427">
    <property type="entry name" value="NTF2-like"/>
    <property type="match status" value="1"/>
</dbReference>
<evidence type="ECO:0000313" key="2">
    <source>
        <dbReference type="EMBL" id="MBE0368123.1"/>
    </source>
</evidence>
<accession>A0ABR9EAW5</accession>
<evidence type="ECO:0000259" key="1">
    <source>
        <dbReference type="Pfam" id="PF14534"/>
    </source>
</evidence>
<dbReference type="InterPro" id="IPR032710">
    <property type="entry name" value="NTF2-like_dom_sf"/>
</dbReference>
<protein>
    <recommendedName>
        <fullName evidence="1">DUF4440 domain-containing protein</fullName>
    </recommendedName>
</protein>
<gene>
    <name evidence="2" type="ORF">PAUR_a1651</name>
</gene>
<reference evidence="2 3" key="1">
    <citation type="submission" date="2015-03" db="EMBL/GenBank/DDBJ databases">
        <title>Genome sequence of Pseudoalteromonas aurantia.</title>
        <authorList>
            <person name="Xie B.-B."/>
            <person name="Rong J.-C."/>
            <person name="Qin Q.-L."/>
            <person name="Zhang Y.-Z."/>
        </authorList>
    </citation>
    <scope>NUCLEOTIDE SEQUENCE [LARGE SCALE GENOMIC DNA]</scope>
    <source>
        <strain evidence="2 3">208</strain>
    </source>
</reference>
<dbReference type="InterPro" id="IPR027843">
    <property type="entry name" value="DUF4440"/>
</dbReference>
<feature type="domain" description="DUF4440" evidence="1">
    <location>
        <begin position="10"/>
        <end position="112"/>
    </location>
</feature>
<name>A0ABR9EAW5_9GAMM</name>
<dbReference type="Gene3D" id="3.10.450.50">
    <property type="match status" value="1"/>
</dbReference>
<organism evidence="2 3">
    <name type="scientific">Pseudoalteromonas aurantia 208</name>
    <dbReference type="NCBI Taxonomy" id="1314867"/>
    <lineage>
        <taxon>Bacteria</taxon>
        <taxon>Pseudomonadati</taxon>
        <taxon>Pseudomonadota</taxon>
        <taxon>Gammaproteobacteria</taxon>
        <taxon>Alteromonadales</taxon>
        <taxon>Pseudoalteromonadaceae</taxon>
        <taxon>Pseudoalteromonas</taxon>
    </lineage>
</organism>
<proteinExistence type="predicted"/>
<dbReference type="Proteomes" id="UP000615755">
    <property type="component" value="Unassembled WGS sequence"/>
</dbReference>
<keyword evidence="3" id="KW-1185">Reference proteome</keyword>